<proteinExistence type="evidence at transcript level"/>
<feature type="compositionally biased region" description="Polar residues" evidence="1">
    <location>
        <begin position="9"/>
        <end position="26"/>
    </location>
</feature>
<accession>Q5DAK5</accession>
<reference evidence="2" key="2">
    <citation type="journal article" date="2006" name="PLoS Pathog.">
        <title>New perspectives on host-parasite interplay by comparative transcriptomic and proteomic analyses of Schistosoma japonicum.</title>
        <authorList>
            <person name="Liu F."/>
            <person name="Lu J."/>
            <person name="Hu W."/>
            <person name="Wang S.Y."/>
            <person name="Cui S.J."/>
            <person name="Chi M."/>
            <person name="Yan Q."/>
            <person name="Wang X.R."/>
            <person name="Song H.D."/>
            <person name="Xu X.N."/>
            <person name="Wang J.J."/>
            <person name="Zhang X.L."/>
            <person name="Zhang X."/>
            <person name="Wang Z.Q."/>
            <person name="Xue C.L."/>
            <person name="Brindley P.J."/>
            <person name="McManus D.P."/>
            <person name="Yang P.Y."/>
            <person name="Feng Z."/>
            <person name="Chen Z."/>
            <person name="Han Z.G."/>
        </authorList>
    </citation>
    <scope>NUCLEOTIDE SEQUENCE</scope>
</reference>
<dbReference type="AlphaFoldDB" id="Q5DAK5"/>
<name>Q5DAK5_SCHJA</name>
<protein>
    <submittedName>
        <fullName evidence="2">SJCHGC09494 protein</fullName>
    </submittedName>
</protein>
<feature type="region of interest" description="Disordered" evidence="1">
    <location>
        <begin position="1"/>
        <end position="44"/>
    </location>
</feature>
<sequence>MKSPKLTATPDSKSKQLSNGKTTPARPTSKRPIPVGSDDSDAETESNVLCNNELKTSHKKSHSKVSFSGGPKGCCFKAEVFFRSKIKTCASRWTRTQNRCRLGFSGRCKEIRHKRVVQRSSLSFA</sequence>
<reference evidence="2" key="1">
    <citation type="submission" date="2004-11" db="EMBL/GenBank/DDBJ databases">
        <title>The full-length cDNA sequences of Schistosoma japonicum genes.</title>
        <authorList>
            <person name="Han Z."/>
        </authorList>
    </citation>
    <scope>NUCLEOTIDE SEQUENCE</scope>
</reference>
<evidence type="ECO:0000256" key="1">
    <source>
        <dbReference type="SAM" id="MobiDB-lite"/>
    </source>
</evidence>
<dbReference type="EMBL" id="AY815419">
    <property type="protein sequence ID" value="AAW27151.1"/>
    <property type="molecule type" value="mRNA"/>
</dbReference>
<organism evidence="2">
    <name type="scientific">Schistosoma japonicum</name>
    <name type="common">Blood fluke</name>
    <dbReference type="NCBI Taxonomy" id="6182"/>
    <lineage>
        <taxon>Eukaryota</taxon>
        <taxon>Metazoa</taxon>
        <taxon>Spiralia</taxon>
        <taxon>Lophotrochozoa</taxon>
        <taxon>Platyhelminthes</taxon>
        <taxon>Trematoda</taxon>
        <taxon>Digenea</taxon>
        <taxon>Strigeidida</taxon>
        <taxon>Schistosomatoidea</taxon>
        <taxon>Schistosomatidae</taxon>
        <taxon>Schistosoma</taxon>
    </lineage>
</organism>
<evidence type="ECO:0000313" key="2">
    <source>
        <dbReference type="EMBL" id="AAW27151.1"/>
    </source>
</evidence>